<evidence type="ECO:0000313" key="2">
    <source>
        <dbReference type="EMBL" id="HGW60385.1"/>
    </source>
</evidence>
<dbReference type="AlphaFoldDB" id="A0A7C4U2P3"/>
<dbReference type="NCBIfam" id="TIGR02593">
    <property type="entry name" value="CRISPR_cas5"/>
    <property type="match status" value="1"/>
</dbReference>
<accession>A0A7C4U2P3</accession>
<dbReference type="InterPro" id="IPR013421">
    <property type="entry name" value="CRISPR-assoc_prot_Cas5_HALMA"/>
</dbReference>
<dbReference type="Pfam" id="PF09704">
    <property type="entry name" value="Cas_Cas5d"/>
    <property type="match status" value="1"/>
</dbReference>
<dbReference type="GO" id="GO:0051607">
    <property type="term" value="P:defense response to virus"/>
    <property type="evidence" value="ECO:0007669"/>
    <property type="project" value="UniProtKB-KW"/>
</dbReference>
<evidence type="ECO:0000256" key="1">
    <source>
        <dbReference type="ARBA" id="ARBA00023118"/>
    </source>
</evidence>
<name>A0A7C4U2P3_9BACT</name>
<dbReference type="InterPro" id="IPR021124">
    <property type="entry name" value="CRISPR-assoc_prot_Cas5"/>
</dbReference>
<dbReference type="GO" id="GO:0043571">
    <property type="term" value="P:maintenance of CRISPR repeat elements"/>
    <property type="evidence" value="ECO:0007669"/>
    <property type="project" value="InterPro"/>
</dbReference>
<comment type="caution">
    <text evidence="2">The sequence shown here is derived from an EMBL/GenBank/DDBJ whole genome shotgun (WGS) entry which is preliminary data.</text>
</comment>
<gene>
    <name evidence="2" type="primary">cas5b</name>
    <name evidence="2" type="ORF">ENV82_03015</name>
</gene>
<keyword evidence="1" id="KW-0051">Antiviral defense</keyword>
<dbReference type="Gene3D" id="3.30.70.2660">
    <property type="match status" value="1"/>
</dbReference>
<reference evidence="2" key="1">
    <citation type="journal article" date="2020" name="mSystems">
        <title>Genome- and Community-Level Interaction Insights into Carbon Utilization and Element Cycling Functions of Hydrothermarchaeota in Hydrothermal Sediment.</title>
        <authorList>
            <person name="Zhou Z."/>
            <person name="Liu Y."/>
            <person name="Xu W."/>
            <person name="Pan J."/>
            <person name="Luo Z.H."/>
            <person name="Li M."/>
        </authorList>
    </citation>
    <scope>NUCLEOTIDE SEQUENCE [LARGE SCALE GENOMIC DNA]</scope>
    <source>
        <strain evidence="2">SpSt-794</strain>
    </source>
</reference>
<protein>
    <submittedName>
        <fullName evidence="2">Type I-B CRISPR-associated protein Cas5</fullName>
    </submittedName>
</protein>
<dbReference type="EMBL" id="DTHV01000098">
    <property type="protein sequence ID" value="HGW60385.1"/>
    <property type="molecule type" value="Genomic_DNA"/>
</dbReference>
<proteinExistence type="predicted"/>
<dbReference type="InterPro" id="IPR013422">
    <property type="entry name" value="CRISPR-assoc_prot_Cas5_N"/>
</dbReference>
<dbReference type="NCBIfam" id="TIGR02592">
    <property type="entry name" value="cas_Cas5h"/>
    <property type="match status" value="1"/>
</dbReference>
<organism evidence="2">
    <name type="scientific">Caldisericum exile</name>
    <dbReference type="NCBI Taxonomy" id="693075"/>
    <lineage>
        <taxon>Bacteria</taxon>
        <taxon>Pseudomonadati</taxon>
        <taxon>Caldisericota/Cryosericota group</taxon>
        <taxon>Caldisericota</taxon>
        <taxon>Caldisericia</taxon>
        <taxon>Caldisericales</taxon>
        <taxon>Caldisericaceae</taxon>
        <taxon>Caldisericum</taxon>
    </lineage>
</organism>
<sequence length="234" mass="26808">MEKKAVVFDVRGRLACFKKFYTNSSTLSYPFPPPTAIQGIIGSIIGIERKELRSTLKDLETSVSILNPIKSIMTTINYIDTSETFWDASRKTQIPVQFLKYPAYRIFVIGDRENEVLKDLEDALKDKKNVFHVYLGMACCHARYNYVFSSDAIEQSGKSEIHSVVPLKEGVALDFDTIKSMQIHMQKEVVPAELDDARIPKKYVDVAFPADNRRTLFIKEGKYYKINESRVITF</sequence>